<evidence type="ECO:0000256" key="2">
    <source>
        <dbReference type="SAM" id="MobiDB-lite"/>
    </source>
</evidence>
<protein>
    <submittedName>
        <fullName evidence="4">Uncharacterized protein</fullName>
    </submittedName>
</protein>
<feature type="region of interest" description="Disordered" evidence="2">
    <location>
        <begin position="62"/>
        <end position="85"/>
    </location>
</feature>
<proteinExistence type="predicted"/>
<keyword evidence="3" id="KW-0812">Transmembrane</keyword>
<evidence type="ECO:0000313" key="4">
    <source>
        <dbReference type="EMBL" id="QDO94266.1"/>
    </source>
</evidence>
<dbReference type="EMBL" id="CP041637">
    <property type="protein sequence ID" value="QDO94266.1"/>
    <property type="molecule type" value="Genomic_DNA"/>
</dbReference>
<dbReference type="RefSeq" id="WP_143381151.1">
    <property type="nucleotide sequence ID" value="NZ_CP041637.1"/>
</dbReference>
<keyword evidence="5" id="KW-1185">Reference proteome</keyword>
<dbReference type="SMART" id="SM00028">
    <property type="entry name" value="TPR"/>
    <property type="match status" value="3"/>
</dbReference>
<dbReference type="AlphaFoldDB" id="A0A516GRX8"/>
<gene>
    <name evidence="4" type="ORF">FNB79_09890</name>
</gene>
<keyword evidence="3" id="KW-1133">Transmembrane helix</keyword>
<keyword evidence="3" id="KW-0472">Membrane</keyword>
<feature type="repeat" description="TPR" evidence="1">
    <location>
        <begin position="167"/>
        <end position="200"/>
    </location>
</feature>
<accession>A0A516GRX8</accession>
<dbReference type="Proteomes" id="UP000319209">
    <property type="component" value="Chromosome"/>
</dbReference>
<evidence type="ECO:0000256" key="3">
    <source>
        <dbReference type="SAM" id="Phobius"/>
    </source>
</evidence>
<organism evidence="4 5">
    <name type="scientific">Formosa sediminum</name>
    <dbReference type="NCBI Taxonomy" id="2594004"/>
    <lineage>
        <taxon>Bacteria</taxon>
        <taxon>Pseudomonadati</taxon>
        <taxon>Bacteroidota</taxon>
        <taxon>Flavobacteriia</taxon>
        <taxon>Flavobacteriales</taxon>
        <taxon>Flavobacteriaceae</taxon>
        <taxon>Formosa</taxon>
    </lineage>
</organism>
<evidence type="ECO:0000256" key="1">
    <source>
        <dbReference type="PROSITE-ProRule" id="PRU00339"/>
    </source>
</evidence>
<dbReference type="KEGG" id="fop:FNB79_09890"/>
<dbReference type="OrthoDB" id="1406824at2"/>
<dbReference type="InterPro" id="IPR011990">
    <property type="entry name" value="TPR-like_helical_dom_sf"/>
</dbReference>
<dbReference type="PROSITE" id="PS50005">
    <property type="entry name" value="TPR"/>
    <property type="match status" value="1"/>
</dbReference>
<dbReference type="SUPFAM" id="SSF48452">
    <property type="entry name" value="TPR-like"/>
    <property type="match status" value="1"/>
</dbReference>
<reference evidence="4 5" key="1">
    <citation type="submission" date="2019-07" db="EMBL/GenBank/DDBJ databases">
        <title>Genome sequencing for Formosa sp. PS13.</title>
        <authorList>
            <person name="Park S.-J."/>
        </authorList>
    </citation>
    <scope>NUCLEOTIDE SEQUENCE [LARGE SCALE GENOMIC DNA]</scope>
    <source>
        <strain evidence="4 5">PS13</strain>
    </source>
</reference>
<dbReference type="Pfam" id="PF13181">
    <property type="entry name" value="TPR_8"/>
    <property type="match status" value="1"/>
</dbReference>
<keyword evidence="1" id="KW-0802">TPR repeat</keyword>
<name>A0A516GRX8_9FLAO</name>
<dbReference type="InterPro" id="IPR019734">
    <property type="entry name" value="TPR_rpt"/>
</dbReference>
<dbReference type="Gene3D" id="1.25.40.10">
    <property type="entry name" value="Tetratricopeptide repeat domain"/>
    <property type="match status" value="2"/>
</dbReference>
<feature type="compositionally biased region" description="Basic and acidic residues" evidence="2">
    <location>
        <begin position="62"/>
        <end position="79"/>
    </location>
</feature>
<evidence type="ECO:0000313" key="5">
    <source>
        <dbReference type="Proteomes" id="UP000319209"/>
    </source>
</evidence>
<sequence length="525" mass="62261">MNNNTIEIIKTIGSQWKFLLVIFFIITFLIKWKTIWSFVSNFTQVRVKRGDTEFELHRKENKEENEIINQEKEKPKGESVEDDNEEIPKIEEENNIHILYHEALRERKFKDAKDFFDKILEKETNSKKRKEEIIRNFYWRHFYGDTSAFNELENYTSEIENDNEQKSVGLYYLSLIYKEANNYEKAIDLASKALDITTDNEQKSYCISKISEYYLENENQKDSLEIILKHIDSINEKQPKTTLYRALANYYKKNEDKLLESVAYQKALELSPNNTYLLFDSAYNYSETKEDLKDLGFLLYKKLLGFNSKDQNALNNIGVAYKNLGLEIKSIEQYKKAFELKNSLAASNLAYQLIHLGFVKEAEEYLNKAEDFKNPHENVFKATSSIKSKITEEKELEEKILKKANKKYRFFNHFGNAIFTSRIIKIQSSNKWHLNERPVIVSQNDNTIEISWEIGEEKHSITGILKNNSIIATYKKPKKNIYSYNEQNKYTFRDIKLFGYLISNQEMTFFFEFEKEITELTFNEK</sequence>
<feature type="transmembrane region" description="Helical" evidence="3">
    <location>
        <begin position="18"/>
        <end position="39"/>
    </location>
</feature>